<dbReference type="AlphaFoldDB" id="A0A0B0IFX5"/>
<dbReference type="STRING" id="333138.LQ50_10705"/>
<protein>
    <submittedName>
        <fullName evidence="2">Uncharacterized protein</fullName>
    </submittedName>
</protein>
<keyword evidence="3" id="KW-1185">Reference proteome</keyword>
<dbReference type="EMBL" id="JRJU01000011">
    <property type="protein sequence ID" value="KHF40205.1"/>
    <property type="molecule type" value="Genomic_DNA"/>
</dbReference>
<evidence type="ECO:0000256" key="1">
    <source>
        <dbReference type="SAM" id="Coils"/>
    </source>
</evidence>
<comment type="caution">
    <text evidence="2">The sequence shown here is derived from an EMBL/GenBank/DDBJ whole genome shotgun (WGS) entry which is preliminary data.</text>
</comment>
<dbReference type="OrthoDB" id="2938263at2"/>
<name>A0A0B0IFX5_9BACI</name>
<dbReference type="RefSeq" id="WP_034628761.1">
    <property type="nucleotide sequence ID" value="NZ_JRJU01000011.1"/>
</dbReference>
<keyword evidence="1" id="KW-0175">Coiled coil</keyword>
<evidence type="ECO:0000313" key="2">
    <source>
        <dbReference type="EMBL" id="KHF40205.1"/>
    </source>
</evidence>
<reference evidence="2 3" key="1">
    <citation type="submission" date="2014-09" db="EMBL/GenBank/DDBJ databases">
        <title>Genome sequencing and annotation of Bacillus Okhensis strain Kh10-101T.</title>
        <authorList>
            <person name="Prakash J.S."/>
        </authorList>
    </citation>
    <scope>NUCLEOTIDE SEQUENCE [LARGE SCALE GENOMIC DNA]</scope>
    <source>
        <strain evidence="3">Kh10-101T</strain>
    </source>
</reference>
<sequence>MNPYHYNSRYVQQPNESSSYAYHQTRQQPLSHYRQPTLESRVGQLENQIQQQVTELSRQNEEIQRLNTEIGRINEEIIRLNQNDERHFDRMTRLNQRLRTVENNLNIPYTPGNDGF</sequence>
<evidence type="ECO:0000313" key="3">
    <source>
        <dbReference type="Proteomes" id="UP000030832"/>
    </source>
</evidence>
<accession>A0A0B0IFX5</accession>
<proteinExistence type="predicted"/>
<dbReference type="Gene3D" id="1.20.5.340">
    <property type="match status" value="1"/>
</dbReference>
<organism evidence="2 3">
    <name type="scientific">Halalkalibacter okhensis</name>
    <dbReference type="NCBI Taxonomy" id="333138"/>
    <lineage>
        <taxon>Bacteria</taxon>
        <taxon>Bacillati</taxon>
        <taxon>Bacillota</taxon>
        <taxon>Bacilli</taxon>
        <taxon>Bacillales</taxon>
        <taxon>Bacillaceae</taxon>
        <taxon>Halalkalibacter</taxon>
    </lineage>
</organism>
<gene>
    <name evidence="2" type="ORF">LQ50_10705</name>
</gene>
<feature type="coiled-coil region" evidence="1">
    <location>
        <begin position="42"/>
        <end position="83"/>
    </location>
</feature>
<dbReference type="Proteomes" id="UP000030832">
    <property type="component" value="Unassembled WGS sequence"/>
</dbReference>